<gene>
    <name evidence="8" type="ORF">GCM10009549_41280</name>
</gene>
<keyword evidence="9" id="KW-1185">Reference proteome</keyword>
<evidence type="ECO:0000313" key="9">
    <source>
        <dbReference type="Proteomes" id="UP001501005"/>
    </source>
</evidence>
<dbReference type="Gene3D" id="3.40.50.720">
    <property type="entry name" value="NAD(P)-binding Rossmann-like Domain"/>
    <property type="match status" value="1"/>
</dbReference>
<name>A0ABN1P337_9ACTN</name>
<evidence type="ECO:0000256" key="4">
    <source>
        <dbReference type="ARBA" id="ARBA00022833"/>
    </source>
</evidence>
<comment type="cofactor">
    <cofactor evidence="1 6">
        <name>Zn(2+)</name>
        <dbReference type="ChEBI" id="CHEBI:29105"/>
    </cofactor>
</comment>
<accession>A0ABN1P337</accession>
<dbReference type="Pfam" id="PF08240">
    <property type="entry name" value="ADH_N"/>
    <property type="match status" value="1"/>
</dbReference>
<dbReference type="CDD" id="cd08278">
    <property type="entry name" value="benzyl_alcohol_DH"/>
    <property type="match status" value="1"/>
</dbReference>
<dbReference type="Proteomes" id="UP001501005">
    <property type="component" value="Unassembled WGS sequence"/>
</dbReference>
<evidence type="ECO:0000313" key="8">
    <source>
        <dbReference type="EMBL" id="GAA0921917.1"/>
    </source>
</evidence>
<evidence type="ECO:0000256" key="5">
    <source>
        <dbReference type="ARBA" id="ARBA00023002"/>
    </source>
</evidence>
<protein>
    <submittedName>
        <fullName evidence="8">NAD(P)-dependent alcohol dehydrogenase</fullName>
    </submittedName>
</protein>
<dbReference type="SMART" id="SM00829">
    <property type="entry name" value="PKS_ER"/>
    <property type="match status" value="1"/>
</dbReference>
<evidence type="ECO:0000256" key="3">
    <source>
        <dbReference type="ARBA" id="ARBA00022723"/>
    </source>
</evidence>
<dbReference type="InterPro" id="IPR013149">
    <property type="entry name" value="ADH-like_C"/>
</dbReference>
<dbReference type="InterPro" id="IPR020843">
    <property type="entry name" value="ER"/>
</dbReference>
<keyword evidence="4 6" id="KW-0862">Zinc</keyword>
<dbReference type="InterPro" id="IPR013154">
    <property type="entry name" value="ADH-like_N"/>
</dbReference>
<proteinExistence type="inferred from homology"/>
<sequence>MPSAPMDVEAAVVEAKGDPFRIRTVPLEEPRPDEVLVRVVATGVCQTDAHSRNQDYPIPMPVILGHEGAGIIEQVGSAVKDLAPGDRVAMTFPSCGRCDACRAGFPANCTHGFELAFGASRQDGTNAYGDGVHGHFFGQSSFARYALATERNTVRLPDDMPLELAGPLGCGMQTGAGAVMNSLEVGAGESLVVLGTGAVGLAAVMAAKAVGATTIVAVDINPSRLALAEELGATHTVNASTEDTDARLRQIRPDGYHYILEITAQPRMLALAVDHLRPMGTAALIGGAPAGTTAPIDMNRLLNGGRRLRGIAQGDSVPQIFIPQLVDLYRAGKFPVDRLVRTYDFADINQAFADAASGKVIKPVLLMN</sequence>
<feature type="domain" description="Enoyl reductase (ER)" evidence="7">
    <location>
        <begin position="17"/>
        <end position="365"/>
    </location>
</feature>
<dbReference type="InterPro" id="IPR002328">
    <property type="entry name" value="ADH_Zn_CS"/>
</dbReference>
<evidence type="ECO:0000256" key="1">
    <source>
        <dbReference type="ARBA" id="ARBA00001947"/>
    </source>
</evidence>
<comment type="caution">
    <text evidence="8">The sequence shown here is derived from an EMBL/GenBank/DDBJ whole genome shotgun (WGS) entry which is preliminary data.</text>
</comment>
<evidence type="ECO:0000259" key="7">
    <source>
        <dbReference type="SMART" id="SM00829"/>
    </source>
</evidence>
<dbReference type="PANTHER" id="PTHR43350">
    <property type="entry name" value="NAD-DEPENDENT ALCOHOL DEHYDROGENASE"/>
    <property type="match status" value="1"/>
</dbReference>
<dbReference type="PROSITE" id="PS00059">
    <property type="entry name" value="ADH_ZINC"/>
    <property type="match status" value="1"/>
</dbReference>
<comment type="similarity">
    <text evidence="2 6">Belongs to the zinc-containing alcohol dehydrogenase family.</text>
</comment>
<reference evidence="8 9" key="1">
    <citation type="journal article" date="2019" name="Int. J. Syst. Evol. Microbiol.">
        <title>The Global Catalogue of Microorganisms (GCM) 10K type strain sequencing project: providing services to taxonomists for standard genome sequencing and annotation.</title>
        <authorList>
            <consortium name="The Broad Institute Genomics Platform"/>
            <consortium name="The Broad Institute Genome Sequencing Center for Infectious Disease"/>
            <person name="Wu L."/>
            <person name="Ma J."/>
        </authorList>
    </citation>
    <scope>NUCLEOTIDE SEQUENCE [LARGE SCALE GENOMIC DNA]</scope>
    <source>
        <strain evidence="8 9">JCM 10673</strain>
    </source>
</reference>
<keyword evidence="5" id="KW-0560">Oxidoreductase</keyword>
<dbReference type="EMBL" id="BAAAHG010000038">
    <property type="protein sequence ID" value="GAA0921917.1"/>
    <property type="molecule type" value="Genomic_DNA"/>
</dbReference>
<evidence type="ECO:0000256" key="2">
    <source>
        <dbReference type="ARBA" id="ARBA00008072"/>
    </source>
</evidence>
<dbReference type="InterPro" id="IPR036291">
    <property type="entry name" value="NAD(P)-bd_dom_sf"/>
</dbReference>
<evidence type="ECO:0000256" key="6">
    <source>
        <dbReference type="RuleBase" id="RU361277"/>
    </source>
</evidence>
<keyword evidence="3 6" id="KW-0479">Metal-binding</keyword>
<dbReference type="InterPro" id="IPR011032">
    <property type="entry name" value="GroES-like_sf"/>
</dbReference>
<dbReference type="PANTHER" id="PTHR43350:SF2">
    <property type="entry name" value="GROES-LIKE ZINC-BINDING ALCOHOL DEHYDROGENASE FAMILY PROTEIN"/>
    <property type="match status" value="1"/>
</dbReference>
<dbReference type="RefSeq" id="WP_344051930.1">
    <property type="nucleotide sequence ID" value="NZ_BAAAHG010000038.1"/>
</dbReference>
<dbReference type="Pfam" id="PF00107">
    <property type="entry name" value="ADH_zinc_N"/>
    <property type="match status" value="1"/>
</dbReference>
<organism evidence="8 9">
    <name type="scientific">Streptomyces thermoalcalitolerans</name>
    <dbReference type="NCBI Taxonomy" id="65605"/>
    <lineage>
        <taxon>Bacteria</taxon>
        <taxon>Bacillati</taxon>
        <taxon>Actinomycetota</taxon>
        <taxon>Actinomycetes</taxon>
        <taxon>Kitasatosporales</taxon>
        <taxon>Streptomycetaceae</taxon>
        <taxon>Streptomyces</taxon>
    </lineage>
</organism>
<dbReference type="SUPFAM" id="SSF51735">
    <property type="entry name" value="NAD(P)-binding Rossmann-fold domains"/>
    <property type="match status" value="1"/>
</dbReference>
<dbReference type="SUPFAM" id="SSF50129">
    <property type="entry name" value="GroES-like"/>
    <property type="match status" value="1"/>
</dbReference>
<dbReference type="Gene3D" id="3.90.180.10">
    <property type="entry name" value="Medium-chain alcohol dehydrogenases, catalytic domain"/>
    <property type="match status" value="1"/>
</dbReference>